<evidence type="ECO:0000256" key="7">
    <source>
        <dbReference type="SAM" id="Phobius"/>
    </source>
</evidence>
<feature type="transmembrane region" description="Helical" evidence="7">
    <location>
        <begin position="259"/>
        <end position="278"/>
    </location>
</feature>
<dbReference type="RefSeq" id="WP_369665893.1">
    <property type="nucleotide sequence ID" value="NZ_JBDKXB010000003.1"/>
</dbReference>
<feature type="transmembrane region" description="Helical" evidence="7">
    <location>
        <begin position="290"/>
        <end position="309"/>
    </location>
</feature>
<keyword evidence="4 7" id="KW-0812">Transmembrane</keyword>
<sequence>MDVTMTYATQGIWTWWIAIYLYFGGLGAATLAVTFLTDMYLKPHRKLVLWGAGSGVVLLALGSLMLFTHLLDHRAVIHILNPLVLINQPTAWIAWGTQFIIWMMAWGVLYALPYVSETPALQRLPVIRQLLAQRLVRGIAGLVARHRKLVGWLAVINGVGVAVYTGLLLQSFPGVALWANPGVPLLFTVSAFSTAMAFLLLLMYTVIRDAADDVIRGLYERIDLVLIASKLVILASLFFYLQRGSESAMRSWELLWTDLGWLIGFIGFGLLVPFFLELRGVITGWATRMPIIAASVFGLTGGYLLRHYFMYAGVYAYPW</sequence>
<dbReference type="PANTHER" id="PTHR34856:SF2">
    <property type="entry name" value="PROTEIN NRFD"/>
    <property type="match status" value="1"/>
</dbReference>
<keyword evidence="9" id="KW-1185">Reference proteome</keyword>
<dbReference type="PANTHER" id="PTHR34856">
    <property type="entry name" value="PROTEIN NRFD"/>
    <property type="match status" value="1"/>
</dbReference>
<keyword evidence="5 7" id="KW-1133">Transmembrane helix</keyword>
<evidence type="ECO:0000256" key="4">
    <source>
        <dbReference type="ARBA" id="ARBA00022692"/>
    </source>
</evidence>
<dbReference type="InterPro" id="IPR052049">
    <property type="entry name" value="Electron_transfer_protein"/>
</dbReference>
<accession>A0ABV4BAN4</accession>
<dbReference type="Gene3D" id="1.20.1630.10">
    <property type="entry name" value="Formate dehydrogenase/DMSO reductase domain"/>
    <property type="match status" value="1"/>
</dbReference>
<keyword evidence="6 7" id="KW-0472">Membrane</keyword>
<feature type="transmembrane region" description="Helical" evidence="7">
    <location>
        <begin position="149"/>
        <end position="172"/>
    </location>
</feature>
<evidence type="ECO:0000313" key="8">
    <source>
        <dbReference type="EMBL" id="MEY6431510.1"/>
    </source>
</evidence>
<keyword evidence="3" id="KW-1003">Cell membrane</keyword>
<dbReference type="Proteomes" id="UP001564408">
    <property type="component" value="Unassembled WGS sequence"/>
</dbReference>
<comment type="caution">
    <text evidence="8">The sequence shown here is derived from an EMBL/GenBank/DDBJ whole genome shotgun (WGS) entry which is preliminary data.</text>
</comment>
<feature type="transmembrane region" description="Helical" evidence="7">
    <location>
        <begin position="91"/>
        <end position="115"/>
    </location>
</feature>
<comment type="subcellular location">
    <subcellularLocation>
        <location evidence="1">Cell membrane</location>
        <topology evidence="1">Multi-pass membrane protein</topology>
    </subcellularLocation>
</comment>
<dbReference type="InterPro" id="IPR005614">
    <property type="entry name" value="NrfD-like"/>
</dbReference>
<comment type="similarity">
    <text evidence="2">Belongs to the NrfD family.</text>
</comment>
<evidence type="ECO:0000256" key="3">
    <source>
        <dbReference type="ARBA" id="ARBA00022475"/>
    </source>
</evidence>
<protein>
    <submittedName>
        <fullName evidence="8">NrfD/PsrC family molybdoenzyme membrane anchor subunit</fullName>
    </submittedName>
</protein>
<evidence type="ECO:0000256" key="1">
    <source>
        <dbReference type="ARBA" id="ARBA00004651"/>
    </source>
</evidence>
<gene>
    <name evidence="8" type="primary">nrfD</name>
    <name evidence="8" type="ORF">ABC977_03705</name>
</gene>
<dbReference type="EMBL" id="JBDKXB010000003">
    <property type="protein sequence ID" value="MEY6431510.1"/>
    <property type="molecule type" value="Genomic_DNA"/>
</dbReference>
<organism evidence="8 9">
    <name type="scientific">Thioalkalicoccus limnaeus</name>
    <dbReference type="NCBI Taxonomy" id="120681"/>
    <lineage>
        <taxon>Bacteria</taxon>
        <taxon>Pseudomonadati</taxon>
        <taxon>Pseudomonadota</taxon>
        <taxon>Gammaproteobacteria</taxon>
        <taxon>Chromatiales</taxon>
        <taxon>Chromatiaceae</taxon>
        <taxon>Thioalkalicoccus</taxon>
    </lineage>
</organism>
<feature type="transmembrane region" description="Helical" evidence="7">
    <location>
        <begin position="184"/>
        <end position="206"/>
    </location>
</feature>
<feature type="transmembrane region" description="Helical" evidence="7">
    <location>
        <begin position="47"/>
        <end position="71"/>
    </location>
</feature>
<evidence type="ECO:0000256" key="2">
    <source>
        <dbReference type="ARBA" id="ARBA00008929"/>
    </source>
</evidence>
<feature type="transmembrane region" description="Helical" evidence="7">
    <location>
        <begin position="218"/>
        <end position="239"/>
    </location>
</feature>
<evidence type="ECO:0000256" key="5">
    <source>
        <dbReference type="ARBA" id="ARBA00022989"/>
    </source>
</evidence>
<reference evidence="8 9" key="1">
    <citation type="submission" date="2024-05" db="EMBL/GenBank/DDBJ databases">
        <title>Genome Sequence and Characterization of the New Strain Purple Sulfur Bacterium of Genus Thioalkalicoccus.</title>
        <authorList>
            <person name="Bryantseva I.A."/>
            <person name="Kyndt J.A."/>
            <person name="Imhoff J.F."/>
        </authorList>
    </citation>
    <scope>NUCLEOTIDE SEQUENCE [LARGE SCALE GENOMIC DNA]</scope>
    <source>
        <strain evidence="8 9">Um2</strain>
    </source>
</reference>
<proteinExistence type="inferred from homology"/>
<feature type="transmembrane region" description="Helical" evidence="7">
    <location>
        <begin position="12"/>
        <end position="35"/>
    </location>
</feature>
<evidence type="ECO:0000313" key="9">
    <source>
        <dbReference type="Proteomes" id="UP001564408"/>
    </source>
</evidence>
<dbReference type="Pfam" id="PF03916">
    <property type="entry name" value="NrfD"/>
    <property type="match status" value="1"/>
</dbReference>
<name>A0ABV4BAN4_9GAMM</name>
<evidence type="ECO:0000256" key="6">
    <source>
        <dbReference type="ARBA" id="ARBA00023136"/>
    </source>
</evidence>